<proteinExistence type="inferred from homology"/>
<dbReference type="InterPro" id="IPR016190">
    <property type="entry name" value="Transl_init_fac_IF2/IF5_Zn-bd"/>
</dbReference>
<reference evidence="6" key="1">
    <citation type="submission" date="2022-07" db="EMBL/GenBank/DDBJ databases">
        <title>Phylogenomic reconstructions and comparative analyses of Kickxellomycotina fungi.</title>
        <authorList>
            <person name="Reynolds N.K."/>
            <person name="Stajich J.E."/>
            <person name="Barry K."/>
            <person name="Grigoriev I.V."/>
            <person name="Crous P."/>
            <person name="Smith M.E."/>
        </authorList>
    </citation>
    <scope>NUCLEOTIDE SEQUENCE</scope>
    <source>
        <strain evidence="6">NBRC 105413</strain>
    </source>
</reference>
<organism evidence="6 7">
    <name type="scientific">Coemansia asiatica</name>
    <dbReference type="NCBI Taxonomy" id="1052880"/>
    <lineage>
        <taxon>Eukaryota</taxon>
        <taxon>Fungi</taxon>
        <taxon>Fungi incertae sedis</taxon>
        <taxon>Zoopagomycota</taxon>
        <taxon>Kickxellomycotina</taxon>
        <taxon>Kickxellomycetes</taxon>
        <taxon>Kickxellales</taxon>
        <taxon>Kickxellaceae</taxon>
        <taxon>Coemansia</taxon>
    </lineage>
</organism>
<evidence type="ECO:0000313" key="7">
    <source>
        <dbReference type="Proteomes" id="UP001145021"/>
    </source>
</evidence>
<evidence type="ECO:0000256" key="1">
    <source>
        <dbReference type="ARBA" id="ARBA00010397"/>
    </source>
</evidence>
<dbReference type="SMART" id="SM00653">
    <property type="entry name" value="eIF2B_5"/>
    <property type="match status" value="1"/>
</dbReference>
<evidence type="ECO:0000256" key="4">
    <source>
        <dbReference type="SAM" id="MobiDB-lite"/>
    </source>
</evidence>
<feature type="region of interest" description="Disordered" evidence="4">
    <location>
        <begin position="113"/>
        <end position="132"/>
    </location>
</feature>
<protein>
    <submittedName>
        <fullName evidence="6">Translation initiation factor eIF-2 beta subunit</fullName>
    </submittedName>
</protein>
<feature type="domain" description="Translation initiation factor IF2/IF5" evidence="5">
    <location>
        <begin position="164"/>
        <end position="273"/>
    </location>
</feature>
<dbReference type="PANTHER" id="PTHR23001">
    <property type="entry name" value="EUKARYOTIC TRANSLATION INITIATION FACTOR"/>
    <property type="match status" value="1"/>
</dbReference>
<evidence type="ECO:0000259" key="5">
    <source>
        <dbReference type="SMART" id="SM00653"/>
    </source>
</evidence>
<evidence type="ECO:0000256" key="3">
    <source>
        <dbReference type="ARBA" id="ARBA00022917"/>
    </source>
</evidence>
<keyword evidence="7" id="KW-1185">Reference proteome</keyword>
<dbReference type="Pfam" id="PF01873">
    <property type="entry name" value="eIF-5_eIF-2B"/>
    <property type="match status" value="1"/>
</dbReference>
<dbReference type="AlphaFoldDB" id="A0A9W7XK77"/>
<dbReference type="GO" id="GO:0031369">
    <property type="term" value="F:translation initiation factor binding"/>
    <property type="evidence" value="ECO:0007669"/>
    <property type="project" value="TreeGrafter"/>
</dbReference>
<dbReference type="GO" id="GO:0001731">
    <property type="term" value="P:formation of translation preinitiation complex"/>
    <property type="evidence" value="ECO:0007669"/>
    <property type="project" value="TreeGrafter"/>
</dbReference>
<name>A0A9W7XK77_9FUNG</name>
<dbReference type="EMBL" id="JANBOH010000167">
    <property type="protein sequence ID" value="KAJ1644415.1"/>
    <property type="molecule type" value="Genomic_DNA"/>
</dbReference>
<dbReference type="InterPro" id="IPR016189">
    <property type="entry name" value="Transl_init_fac_IF2/IF5_N"/>
</dbReference>
<accession>A0A9W7XK77</accession>
<evidence type="ECO:0000256" key="2">
    <source>
        <dbReference type="ARBA" id="ARBA00022540"/>
    </source>
</evidence>
<keyword evidence="3" id="KW-0648">Protein biosynthesis</keyword>
<dbReference type="SUPFAM" id="SSF75689">
    <property type="entry name" value="Zinc-binding domain of translation initiation factor 2 beta"/>
    <property type="match status" value="1"/>
</dbReference>
<dbReference type="GO" id="GO:0003743">
    <property type="term" value="F:translation initiation factor activity"/>
    <property type="evidence" value="ECO:0007669"/>
    <property type="project" value="UniProtKB-KW"/>
</dbReference>
<gene>
    <name evidence="6" type="primary">SUI3</name>
    <name evidence="6" type="ORF">LPJ64_003906</name>
</gene>
<evidence type="ECO:0000313" key="6">
    <source>
        <dbReference type="EMBL" id="KAJ1644415.1"/>
    </source>
</evidence>
<dbReference type="FunFam" id="3.30.30.170:FF:000001">
    <property type="entry name" value="Eukaryotic translation initiation factor 2 subunit"/>
    <property type="match status" value="1"/>
</dbReference>
<dbReference type="Gene3D" id="3.30.30.170">
    <property type="match status" value="1"/>
</dbReference>
<dbReference type="InterPro" id="IPR045196">
    <property type="entry name" value="IF2/IF5"/>
</dbReference>
<keyword evidence="2 6" id="KW-0396">Initiation factor</keyword>
<dbReference type="Proteomes" id="UP001145021">
    <property type="component" value="Unassembled WGS sequence"/>
</dbReference>
<dbReference type="SUPFAM" id="SSF100966">
    <property type="entry name" value="Translation initiation factor 2 beta, aIF2beta, N-terminal domain"/>
    <property type="match status" value="1"/>
</dbReference>
<dbReference type="GO" id="GO:0003729">
    <property type="term" value="F:mRNA binding"/>
    <property type="evidence" value="ECO:0007669"/>
    <property type="project" value="TreeGrafter"/>
</dbReference>
<sequence>MSVKEISDALEETQLGSPPVDAFNLLSMKKKKKTKKINLGILDDDNEGIAESKDEDAFAELKKKKKSKSKTVSFDEEDDAGEDAEGDESVVDLSLMKKKKKSKKKSLAAFEAELDGEEAPASSTTTEKASGSWVGTDRDYTYQELLERFYGILHNINPGSAGTKGKYVMVPPHIIKDGSKRTAFTNVEDIAKKMHRTPDHLIKYIYSELATTGSMDAKRNLIIKGRFQQKQIENVLRRYIVEYVTCKTCKSGDTRLSKENSLYFVKCESCGSSRSVMGISKGFQAIQQGKRRADRLAAAPS</sequence>
<comment type="caution">
    <text evidence="6">The sequence shown here is derived from an EMBL/GenBank/DDBJ whole genome shotgun (WGS) entry which is preliminary data.</text>
</comment>
<feature type="region of interest" description="Disordered" evidence="4">
    <location>
        <begin position="60"/>
        <end position="89"/>
    </location>
</feature>
<dbReference type="PANTHER" id="PTHR23001:SF3">
    <property type="entry name" value="EUKARYOTIC TRANSLATION INITIATION FACTOR 2 SUBUNIT 2"/>
    <property type="match status" value="1"/>
</dbReference>
<dbReference type="GO" id="GO:0005850">
    <property type="term" value="C:eukaryotic translation initiation factor 2 complex"/>
    <property type="evidence" value="ECO:0007669"/>
    <property type="project" value="TreeGrafter"/>
</dbReference>
<comment type="similarity">
    <text evidence="1">Belongs to the eIF-2-beta/eIF-5 family.</text>
</comment>
<dbReference type="InterPro" id="IPR002735">
    <property type="entry name" value="Transl_init_fac_IF2/IF5_dom"/>
</dbReference>
<feature type="compositionally biased region" description="Acidic residues" evidence="4">
    <location>
        <begin position="74"/>
        <end position="89"/>
    </location>
</feature>